<dbReference type="SUPFAM" id="SSF51215">
    <property type="entry name" value="Regulatory protein AraC"/>
    <property type="match status" value="1"/>
</dbReference>
<dbReference type="InterPro" id="IPR009057">
    <property type="entry name" value="Homeodomain-like_sf"/>
</dbReference>
<dbReference type="Gene3D" id="1.10.10.60">
    <property type="entry name" value="Homeodomain-like"/>
    <property type="match status" value="1"/>
</dbReference>
<dbReference type="PANTHER" id="PTHR43280:SF32">
    <property type="entry name" value="TRANSCRIPTIONAL REGULATORY PROTEIN"/>
    <property type="match status" value="1"/>
</dbReference>
<keyword evidence="1" id="KW-0805">Transcription regulation</keyword>
<dbReference type="Pfam" id="PF12833">
    <property type="entry name" value="HTH_18"/>
    <property type="match status" value="1"/>
</dbReference>
<accession>A0A4V2Z4Q6</accession>
<organism evidence="5 6">
    <name type="scientific">Dyadobacter psychrotolerans</name>
    <dbReference type="NCBI Taxonomy" id="2541721"/>
    <lineage>
        <taxon>Bacteria</taxon>
        <taxon>Pseudomonadati</taxon>
        <taxon>Bacteroidota</taxon>
        <taxon>Cytophagia</taxon>
        <taxon>Cytophagales</taxon>
        <taxon>Spirosomataceae</taxon>
        <taxon>Dyadobacter</taxon>
    </lineage>
</organism>
<dbReference type="GO" id="GO:0003700">
    <property type="term" value="F:DNA-binding transcription factor activity"/>
    <property type="evidence" value="ECO:0007669"/>
    <property type="project" value="InterPro"/>
</dbReference>
<dbReference type="PANTHER" id="PTHR43280">
    <property type="entry name" value="ARAC-FAMILY TRANSCRIPTIONAL REGULATOR"/>
    <property type="match status" value="1"/>
</dbReference>
<evidence type="ECO:0000259" key="4">
    <source>
        <dbReference type="PROSITE" id="PS01124"/>
    </source>
</evidence>
<dbReference type="SMART" id="SM00342">
    <property type="entry name" value="HTH_ARAC"/>
    <property type="match status" value="1"/>
</dbReference>
<name>A0A4V2Z4Q6_9BACT</name>
<keyword evidence="3" id="KW-0804">Transcription</keyword>
<reference evidence="5 6" key="1">
    <citation type="submission" date="2019-03" db="EMBL/GenBank/DDBJ databases">
        <title>Dyadobacter AR-3-6 sp. nov., isolated from arctic soil.</title>
        <authorList>
            <person name="Chaudhary D.K."/>
        </authorList>
    </citation>
    <scope>NUCLEOTIDE SEQUENCE [LARGE SCALE GENOMIC DNA]</scope>
    <source>
        <strain evidence="5 6">AR-3-6</strain>
    </source>
</reference>
<evidence type="ECO:0000256" key="2">
    <source>
        <dbReference type="ARBA" id="ARBA00023125"/>
    </source>
</evidence>
<evidence type="ECO:0000256" key="1">
    <source>
        <dbReference type="ARBA" id="ARBA00023015"/>
    </source>
</evidence>
<dbReference type="InterPro" id="IPR037923">
    <property type="entry name" value="HTH-like"/>
</dbReference>
<comment type="caution">
    <text evidence="5">The sequence shown here is derived from an EMBL/GenBank/DDBJ whole genome shotgun (WGS) entry which is preliminary data.</text>
</comment>
<dbReference type="PRINTS" id="PR00032">
    <property type="entry name" value="HTHARAC"/>
</dbReference>
<dbReference type="Proteomes" id="UP000294850">
    <property type="component" value="Unassembled WGS sequence"/>
</dbReference>
<evidence type="ECO:0000313" key="6">
    <source>
        <dbReference type="Proteomes" id="UP000294850"/>
    </source>
</evidence>
<dbReference type="EMBL" id="SMFL01000002">
    <property type="protein sequence ID" value="TDE17588.1"/>
    <property type="molecule type" value="Genomic_DNA"/>
</dbReference>
<dbReference type="OrthoDB" id="629929at2"/>
<dbReference type="PROSITE" id="PS01124">
    <property type="entry name" value="HTH_ARAC_FAMILY_2"/>
    <property type="match status" value="1"/>
</dbReference>
<dbReference type="SUPFAM" id="SSF46689">
    <property type="entry name" value="Homeodomain-like"/>
    <property type="match status" value="1"/>
</dbReference>
<proteinExistence type="predicted"/>
<feature type="domain" description="HTH araC/xylS-type" evidence="4">
    <location>
        <begin position="192"/>
        <end position="302"/>
    </location>
</feature>
<dbReference type="GO" id="GO:0043565">
    <property type="term" value="F:sequence-specific DNA binding"/>
    <property type="evidence" value="ECO:0007669"/>
    <property type="project" value="InterPro"/>
</dbReference>
<keyword evidence="2" id="KW-0238">DNA-binding</keyword>
<sequence length="305" mass="35942">MNSNETLEDFYRNHPAAKSLPELPDFKNKEHGHFNIFSRKFCTRYTSYNRRDFYKISLLLGKGKLYYGNQEIEVNQNALIFFNRNVPYSWEALSEKQAGYFCLFTEDFINDGHRTKSMTDNPLFRSDTIPVFFINKEQEKALYDIFHKMSTELESGYIHKYDLMRSYLDLIVHEAMKMQPTEAMGMHMNGSARITSLFMELLDRQFPIDSPEHKLQLKTAKDYAAKLSVHVNHLNRALKEVTGKTTTEHIIDRIMQHSKVMLRQSNWSITEVAYCLGFEYAAYFNNIFKKQTGITPKSYRETHRL</sequence>
<dbReference type="AlphaFoldDB" id="A0A4V2Z4Q6"/>
<dbReference type="InterPro" id="IPR020449">
    <property type="entry name" value="Tscrpt_reg_AraC-type_HTH"/>
</dbReference>
<keyword evidence="6" id="KW-1185">Reference proteome</keyword>
<dbReference type="RefSeq" id="WP_131957454.1">
    <property type="nucleotide sequence ID" value="NZ_SMFL01000002.1"/>
</dbReference>
<evidence type="ECO:0000313" key="5">
    <source>
        <dbReference type="EMBL" id="TDE17588.1"/>
    </source>
</evidence>
<gene>
    <name evidence="5" type="ORF">E0F88_06770</name>
</gene>
<dbReference type="InterPro" id="IPR018060">
    <property type="entry name" value="HTH_AraC"/>
</dbReference>
<protein>
    <submittedName>
        <fullName evidence="5">AraC family transcriptional regulator</fullName>
    </submittedName>
</protein>
<evidence type="ECO:0000256" key="3">
    <source>
        <dbReference type="ARBA" id="ARBA00023163"/>
    </source>
</evidence>